<dbReference type="InterPro" id="IPR013215">
    <property type="entry name" value="Cbl-indep_Met_Synth_N"/>
</dbReference>
<sequence length="88" mass="9685">MLRNPSLASPLSEAFFQSTKEVIAELKAAGASWIQFDEPKLVMHLDTGKLNAFTDAYSRRKSTLPGLNVIVETYFANSCQGIQNPPPD</sequence>
<dbReference type="GO" id="GO:0008652">
    <property type="term" value="P:amino acid biosynthetic process"/>
    <property type="evidence" value="ECO:0007669"/>
    <property type="project" value="InterPro"/>
</dbReference>
<dbReference type="AlphaFoldDB" id="A0AAD4SW18"/>
<evidence type="ECO:0000313" key="2">
    <source>
        <dbReference type="EMBL" id="KAI3924419.1"/>
    </source>
</evidence>
<dbReference type="Proteomes" id="UP001202328">
    <property type="component" value="Unassembled WGS sequence"/>
</dbReference>
<comment type="caution">
    <text evidence="2">The sequence shown here is derived from an EMBL/GenBank/DDBJ whole genome shotgun (WGS) entry which is preliminary data.</text>
</comment>
<gene>
    <name evidence="2" type="ORF">MKW98_032620</name>
</gene>
<evidence type="ECO:0000313" key="3">
    <source>
        <dbReference type="Proteomes" id="UP001202328"/>
    </source>
</evidence>
<dbReference type="PANTHER" id="PTHR30519">
    <property type="entry name" value="5-METHYLTETRAHYDROPTEROYLTRIGLUTAMATE--HOMOCYSTEINE METHYLTRANSFERASE"/>
    <property type="match status" value="1"/>
</dbReference>
<name>A0AAD4SW18_9MAGN</name>
<dbReference type="GO" id="GO:0008270">
    <property type="term" value="F:zinc ion binding"/>
    <property type="evidence" value="ECO:0007669"/>
    <property type="project" value="InterPro"/>
</dbReference>
<accession>A0AAD4SW18</accession>
<feature type="domain" description="Cobalamin-independent methionine synthase MetE N-terminal" evidence="1">
    <location>
        <begin position="12"/>
        <end position="78"/>
    </location>
</feature>
<protein>
    <recommendedName>
        <fullName evidence="1">Cobalamin-independent methionine synthase MetE N-terminal domain-containing protein</fullName>
    </recommendedName>
</protein>
<dbReference type="Gene3D" id="3.20.20.210">
    <property type="match status" value="1"/>
</dbReference>
<reference evidence="2" key="1">
    <citation type="submission" date="2022-04" db="EMBL/GenBank/DDBJ databases">
        <title>A functionally conserved STORR gene fusion in Papaver species that diverged 16.8 million years ago.</title>
        <authorList>
            <person name="Catania T."/>
        </authorList>
    </citation>
    <scope>NUCLEOTIDE SEQUENCE</scope>
    <source>
        <strain evidence="2">S-188037</strain>
    </source>
</reference>
<dbReference type="SUPFAM" id="SSF51726">
    <property type="entry name" value="UROD/MetE-like"/>
    <property type="match status" value="1"/>
</dbReference>
<proteinExistence type="predicted"/>
<evidence type="ECO:0000259" key="1">
    <source>
        <dbReference type="Pfam" id="PF08267"/>
    </source>
</evidence>
<organism evidence="2 3">
    <name type="scientific">Papaver atlanticum</name>
    <dbReference type="NCBI Taxonomy" id="357466"/>
    <lineage>
        <taxon>Eukaryota</taxon>
        <taxon>Viridiplantae</taxon>
        <taxon>Streptophyta</taxon>
        <taxon>Embryophyta</taxon>
        <taxon>Tracheophyta</taxon>
        <taxon>Spermatophyta</taxon>
        <taxon>Magnoliopsida</taxon>
        <taxon>Ranunculales</taxon>
        <taxon>Papaveraceae</taxon>
        <taxon>Papaveroideae</taxon>
        <taxon>Papaver</taxon>
    </lineage>
</organism>
<keyword evidence="3" id="KW-1185">Reference proteome</keyword>
<dbReference type="GO" id="GO:0003871">
    <property type="term" value="F:5-methyltetrahydropteroyltriglutamate-homocysteine S-methyltransferase activity"/>
    <property type="evidence" value="ECO:0007669"/>
    <property type="project" value="InterPro"/>
</dbReference>
<dbReference type="InterPro" id="IPR038071">
    <property type="entry name" value="UROD/MetE-like_sf"/>
</dbReference>
<dbReference type="Pfam" id="PF08267">
    <property type="entry name" value="Meth_synt_1"/>
    <property type="match status" value="1"/>
</dbReference>
<dbReference type="EMBL" id="JAJJMB010008334">
    <property type="protein sequence ID" value="KAI3924419.1"/>
    <property type="molecule type" value="Genomic_DNA"/>
</dbReference>